<reference evidence="1" key="2">
    <citation type="journal article" date="2022" name="New Phytol.">
        <title>Evolutionary transition to the ectomycorrhizal habit in the genomes of a hyperdiverse lineage of mushroom-forming fungi.</title>
        <authorList>
            <person name="Looney B."/>
            <person name="Miyauchi S."/>
            <person name="Morin E."/>
            <person name="Drula E."/>
            <person name="Courty P.E."/>
            <person name="Kohler A."/>
            <person name="Kuo A."/>
            <person name="LaButti K."/>
            <person name="Pangilinan J."/>
            <person name="Lipzen A."/>
            <person name="Riley R."/>
            <person name="Andreopoulos W."/>
            <person name="He G."/>
            <person name="Johnson J."/>
            <person name="Nolan M."/>
            <person name="Tritt A."/>
            <person name="Barry K.W."/>
            <person name="Grigoriev I.V."/>
            <person name="Nagy L.G."/>
            <person name="Hibbett D."/>
            <person name="Henrissat B."/>
            <person name="Matheny P.B."/>
            <person name="Labbe J."/>
            <person name="Martin F.M."/>
        </authorList>
    </citation>
    <scope>NUCLEOTIDE SEQUENCE</scope>
    <source>
        <strain evidence="1">FP105234-sp</strain>
    </source>
</reference>
<reference evidence="1" key="1">
    <citation type="submission" date="2021-02" db="EMBL/GenBank/DDBJ databases">
        <authorList>
            <consortium name="DOE Joint Genome Institute"/>
            <person name="Ahrendt S."/>
            <person name="Looney B.P."/>
            <person name="Miyauchi S."/>
            <person name="Morin E."/>
            <person name="Drula E."/>
            <person name="Courty P.E."/>
            <person name="Chicoki N."/>
            <person name="Fauchery L."/>
            <person name="Kohler A."/>
            <person name="Kuo A."/>
            <person name="Labutti K."/>
            <person name="Pangilinan J."/>
            <person name="Lipzen A."/>
            <person name="Riley R."/>
            <person name="Andreopoulos W."/>
            <person name="He G."/>
            <person name="Johnson J."/>
            <person name="Barry K.W."/>
            <person name="Grigoriev I.V."/>
            <person name="Nagy L."/>
            <person name="Hibbett D."/>
            <person name="Henrissat B."/>
            <person name="Matheny P.B."/>
            <person name="Labbe J."/>
            <person name="Martin F."/>
        </authorList>
    </citation>
    <scope>NUCLEOTIDE SEQUENCE</scope>
    <source>
        <strain evidence="1">FP105234-sp</strain>
    </source>
</reference>
<name>A0ACB8RFI3_9AGAM</name>
<proteinExistence type="predicted"/>
<gene>
    <name evidence="1" type="ORF">FA95DRAFT_1564317</name>
</gene>
<comment type="caution">
    <text evidence="1">The sequence shown here is derived from an EMBL/GenBank/DDBJ whole genome shotgun (WGS) entry which is preliminary data.</text>
</comment>
<evidence type="ECO:0000313" key="2">
    <source>
        <dbReference type="Proteomes" id="UP000814033"/>
    </source>
</evidence>
<dbReference type="Proteomes" id="UP000814033">
    <property type="component" value="Unassembled WGS sequence"/>
</dbReference>
<accession>A0ACB8RFI3</accession>
<sequence>MTFTSSHGRPHNVNLQTMPTANRTEWPYSAARSTKTESVPFLIALLAAGTIDEISDIDDGAAIERYIEAQGAADESGRTTSGVTFWLYPKGLRGPYHTTDEGEIEQHGTLFTVEPGVLVAEAVEKAKGALTVDGIAHEHIEDGA</sequence>
<keyword evidence="2" id="KW-1185">Reference proteome</keyword>
<organism evidence="1 2">
    <name type="scientific">Auriscalpium vulgare</name>
    <dbReference type="NCBI Taxonomy" id="40419"/>
    <lineage>
        <taxon>Eukaryota</taxon>
        <taxon>Fungi</taxon>
        <taxon>Dikarya</taxon>
        <taxon>Basidiomycota</taxon>
        <taxon>Agaricomycotina</taxon>
        <taxon>Agaricomycetes</taxon>
        <taxon>Russulales</taxon>
        <taxon>Auriscalpiaceae</taxon>
        <taxon>Auriscalpium</taxon>
    </lineage>
</organism>
<evidence type="ECO:0000313" key="1">
    <source>
        <dbReference type="EMBL" id="KAI0042441.1"/>
    </source>
</evidence>
<dbReference type="EMBL" id="MU276066">
    <property type="protein sequence ID" value="KAI0042441.1"/>
    <property type="molecule type" value="Genomic_DNA"/>
</dbReference>
<protein>
    <submittedName>
        <fullName evidence="1">Uncharacterized protein</fullName>
    </submittedName>
</protein>